<dbReference type="InterPro" id="IPR011330">
    <property type="entry name" value="Glyco_hydro/deAcase_b/a-brl"/>
</dbReference>
<sequence>MNPLFATSLAVVPSLARAQALPFIQDHSLKSNDTTLVPLISEGGSCGYGSPKHDAVCGHGLCCSLKTRTCGSDAISCGPTDCLPKYSTGCEWQGEINAELQLKDPSLAPSPEHASSSSFQKRQDAAAQVVDASSSSTEDLYKRPSLHWLVDLPRPALGSVPYGELITTCAEPGTIALTFDDGPWKYTEDLLDILQDHGVEATFFVCGGNMGGDGQITDYGHPQLLQRMANEGHQVATHTWAHADLTKVDEYGILDQLLLNEQAIVQALGRIPTYFRPPYFSSNEDVLDTVGQLGYHVINAGVDTNDWKGDYDAAKQAFSQAIQQGQWDGTGKIVLAHDIHERTVHELAEYMIEQALSAGYRLVTVGECMGDPEQNWYRDPRDGGPWTAPGPAGSELSKRDMIPSPAIQSIQSKESLERLRKYHPETSAGQLHNAHLNSGHVSPLMATPTATERLDILVTRDAEPSESLAADVTRHGLDRRFGTPNKAQSTLKTRANFALVLALANLFFLLQ</sequence>
<evidence type="ECO:0000256" key="5">
    <source>
        <dbReference type="ARBA" id="ARBA00023277"/>
    </source>
</evidence>
<gene>
    <name evidence="10" type="ORF">Daus18300_003183</name>
</gene>
<keyword evidence="3 8" id="KW-0732">Signal</keyword>
<evidence type="ECO:0000256" key="2">
    <source>
        <dbReference type="ARBA" id="ARBA00022723"/>
    </source>
</evidence>
<accession>A0ABR3XIF6</accession>
<dbReference type="PANTHER" id="PTHR46471">
    <property type="entry name" value="CHITIN DEACETYLASE"/>
    <property type="match status" value="1"/>
</dbReference>
<name>A0ABR3XIF6_9PEZI</name>
<keyword evidence="4" id="KW-0378">Hydrolase</keyword>
<evidence type="ECO:0000256" key="3">
    <source>
        <dbReference type="ARBA" id="ARBA00022729"/>
    </source>
</evidence>
<dbReference type="CDD" id="cd10951">
    <property type="entry name" value="CE4_ClCDA_like"/>
    <property type="match status" value="1"/>
</dbReference>
<comment type="caution">
    <text evidence="10">The sequence shown here is derived from an EMBL/GenBank/DDBJ whole genome shotgun (WGS) entry which is preliminary data.</text>
</comment>
<keyword evidence="6" id="KW-0170">Cobalt</keyword>
<protein>
    <recommendedName>
        <fullName evidence="9">NodB homology domain-containing protein</fullName>
    </recommendedName>
</protein>
<dbReference type="PROSITE" id="PS51677">
    <property type="entry name" value="NODB"/>
    <property type="match status" value="1"/>
</dbReference>
<feature type="region of interest" description="Disordered" evidence="7">
    <location>
        <begin position="373"/>
        <end position="402"/>
    </location>
</feature>
<evidence type="ECO:0000256" key="6">
    <source>
        <dbReference type="ARBA" id="ARBA00023285"/>
    </source>
</evidence>
<feature type="chain" id="PRO_5046106600" description="NodB homology domain-containing protein" evidence="8">
    <location>
        <begin position="19"/>
        <end position="511"/>
    </location>
</feature>
<keyword evidence="11" id="KW-1185">Reference proteome</keyword>
<reference evidence="10 11" key="1">
    <citation type="journal article" date="2024" name="IMA Fungus">
        <title>IMA Genome - F19 : A genome assembly and annotation guide to empower mycologists, including annotated draft genome sequences of Ceratocystis pirilliformis, Diaporthe australafricana, Fusarium ophioides, Paecilomyces lecythidis, and Sporothrix stenoceras.</title>
        <authorList>
            <person name="Aylward J."/>
            <person name="Wilson A.M."/>
            <person name="Visagie C.M."/>
            <person name="Spraker J."/>
            <person name="Barnes I."/>
            <person name="Buitendag C."/>
            <person name="Ceriani C."/>
            <person name="Del Mar Angel L."/>
            <person name="du Plessis D."/>
            <person name="Fuchs T."/>
            <person name="Gasser K."/>
            <person name="Kramer D."/>
            <person name="Li W."/>
            <person name="Munsamy K."/>
            <person name="Piso A."/>
            <person name="Price J.L."/>
            <person name="Sonnekus B."/>
            <person name="Thomas C."/>
            <person name="van der Nest A."/>
            <person name="van Dijk A."/>
            <person name="van Heerden A."/>
            <person name="van Vuuren N."/>
            <person name="Yilmaz N."/>
            <person name="Duong T.A."/>
            <person name="van der Merwe N.A."/>
            <person name="Wingfield M.J."/>
            <person name="Wingfield B.D."/>
        </authorList>
    </citation>
    <scope>NUCLEOTIDE SEQUENCE [LARGE SCALE GENOMIC DNA]</scope>
    <source>
        <strain evidence="10 11">CMW 18300</strain>
    </source>
</reference>
<keyword evidence="2" id="KW-0479">Metal-binding</keyword>
<evidence type="ECO:0000259" key="9">
    <source>
        <dbReference type="PROSITE" id="PS51677"/>
    </source>
</evidence>
<evidence type="ECO:0000256" key="7">
    <source>
        <dbReference type="SAM" id="MobiDB-lite"/>
    </source>
</evidence>
<dbReference type="PANTHER" id="PTHR46471:SF2">
    <property type="entry name" value="CHITIN DEACETYLASE-RELATED"/>
    <property type="match status" value="1"/>
</dbReference>
<comment type="cofactor">
    <cofactor evidence="1">
        <name>Co(2+)</name>
        <dbReference type="ChEBI" id="CHEBI:48828"/>
    </cofactor>
</comment>
<dbReference type="Pfam" id="PF01522">
    <property type="entry name" value="Polysacc_deac_1"/>
    <property type="match status" value="1"/>
</dbReference>
<evidence type="ECO:0000256" key="8">
    <source>
        <dbReference type="SAM" id="SignalP"/>
    </source>
</evidence>
<dbReference type="InterPro" id="IPR002509">
    <property type="entry name" value="NODB_dom"/>
</dbReference>
<evidence type="ECO:0000256" key="1">
    <source>
        <dbReference type="ARBA" id="ARBA00001941"/>
    </source>
</evidence>
<dbReference type="EMBL" id="JAWRVE010000019">
    <property type="protein sequence ID" value="KAL1875444.1"/>
    <property type="molecule type" value="Genomic_DNA"/>
</dbReference>
<feature type="domain" description="NodB homology" evidence="9">
    <location>
        <begin position="173"/>
        <end position="363"/>
    </location>
</feature>
<dbReference type="Proteomes" id="UP001583177">
    <property type="component" value="Unassembled WGS sequence"/>
</dbReference>
<evidence type="ECO:0000313" key="10">
    <source>
        <dbReference type="EMBL" id="KAL1875444.1"/>
    </source>
</evidence>
<dbReference type="Gene3D" id="3.20.20.370">
    <property type="entry name" value="Glycoside hydrolase/deacetylase"/>
    <property type="match status" value="1"/>
</dbReference>
<keyword evidence="5" id="KW-0119">Carbohydrate metabolism</keyword>
<feature type="compositionally biased region" description="Low complexity" evidence="7">
    <location>
        <begin position="125"/>
        <end position="134"/>
    </location>
</feature>
<evidence type="ECO:0000313" key="11">
    <source>
        <dbReference type="Proteomes" id="UP001583177"/>
    </source>
</evidence>
<organism evidence="10 11">
    <name type="scientific">Diaporthe australafricana</name>
    <dbReference type="NCBI Taxonomy" id="127596"/>
    <lineage>
        <taxon>Eukaryota</taxon>
        <taxon>Fungi</taxon>
        <taxon>Dikarya</taxon>
        <taxon>Ascomycota</taxon>
        <taxon>Pezizomycotina</taxon>
        <taxon>Sordariomycetes</taxon>
        <taxon>Sordariomycetidae</taxon>
        <taxon>Diaporthales</taxon>
        <taxon>Diaporthaceae</taxon>
        <taxon>Diaporthe</taxon>
    </lineage>
</organism>
<proteinExistence type="predicted"/>
<dbReference type="SUPFAM" id="SSF88713">
    <property type="entry name" value="Glycoside hydrolase/deacetylase"/>
    <property type="match status" value="1"/>
</dbReference>
<evidence type="ECO:0000256" key="4">
    <source>
        <dbReference type="ARBA" id="ARBA00022801"/>
    </source>
</evidence>
<feature type="region of interest" description="Disordered" evidence="7">
    <location>
        <begin position="105"/>
        <end position="134"/>
    </location>
</feature>
<feature type="signal peptide" evidence="8">
    <location>
        <begin position="1"/>
        <end position="18"/>
    </location>
</feature>